<dbReference type="Proteomes" id="UP000623467">
    <property type="component" value="Unassembled WGS sequence"/>
</dbReference>
<proteinExistence type="predicted"/>
<evidence type="ECO:0000313" key="2">
    <source>
        <dbReference type="Proteomes" id="UP000623467"/>
    </source>
</evidence>
<dbReference type="AlphaFoldDB" id="A0A8H6ZA10"/>
<evidence type="ECO:0000313" key="1">
    <source>
        <dbReference type="EMBL" id="KAF7373712.1"/>
    </source>
</evidence>
<reference evidence="1" key="1">
    <citation type="submission" date="2020-05" db="EMBL/GenBank/DDBJ databases">
        <title>Mycena genomes resolve the evolution of fungal bioluminescence.</title>
        <authorList>
            <person name="Tsai I.J."/>
        </authorList>
    </citation>
    <scope>NUCLEOTIDE SEQUENCE</scope>
    <source>
        <strain evidence="1">160909Yilan</strain>
    </source>
</reference>
<dbReference type="OrthoDB" id="3365698at2759"/>
<organism evidence="1 2">
    <name type="scientific">Mycena sanguinolenta</name>
    <dbReference type="NCBI Taxonomy" id="230812"/>
    <lineage>
        <taxon>Eukaryota</taxon>
        <taxon>Fungi</taxon>
        <taxon>Dikarya</taxon>
        <taxon>Basidiomycota</taxon>
        <taxon>Agaricomycotina</taxon>
        <taxon>Agaricomycetes</taxon>
        <taxon>Agaricomycetidae</taxon>
        <taxon>Agaricales</taxon>
        <taxon>Marasmiineae</taxon>
        <taxon>Mycenaceae</taxon>
        <taxon>Mycena</taxon>
    </lineage>
</organism>
<dbReference type="SUPFAM" id="SSF52047">
    <property type="entry name" value="RNI-like"/>
    <property type="match status" value="1"/>
</dbReference>
<keyword evidence="2" id="KW-1185">Reference proteome</keyword>
<dbReference type="InterPro" id="IPR032675">
    <property type="entry name" value="LRR_dom_sf"/>
</dbReference>
<dbReference type="EMBL" id="JACAZH010000003">
    <property type="protein sequence ID" value="KAF7373712.1"/>
    <property type="molecule type" value="Genomic_DNA"/>
</dbReference>
<comment type="caution">
    <text evidence="1">The sequence shown here is derived from an EMBL/GenBank/DDBJ whole genome shotgun (WGS) entry which is preliminary data.</text>
</comment>
<gene>
    <name evidence="1" type="ORF">MSAN_00582200</name>
</gene>
<accession>A0A8H6ZA10</accession>
<dbReference type="Gene3D" id="3.80.10.10">
    <property type="entry name" value="Ribonuclease Inhibitor"/>
    <property type="match status" value="1"/>
</dbReference>
<sequence>MSSPFALRLGTNYCPTDQEVLEILSLLVEPTLRIKSLDDEIADLQRSIDRLVEERKGLRSYVEAHRALISPFRRLPLDVIQAIFIACMPTHRNCVMSATEAPILLGRICSAWRAISIATPRLWSSLHVVEPQKPSAWPTPYKFDAVYNDKVVQRLETTQTWLGRSGQCPLSISLHGAIDYDNDPSATVQFVQALTPFAARWQHIHFWVPPSVIFDMVSHIDIDMPELESIAFYCDVDPFPNAGCGSFGMLQGARITSFSVPACLFTRGRWPVPWNQLTILTIGGPETRGCTSEMVLPIISMCLQLRSCELLLDTLSGTSTVESLIVELPFLHTLAIRCNSSVSPAVSILLNHLSLPELRNFTLFGYFEEGLYRTTLLGFFMRSTRLESFQINSKIFPLSFLHEIFRSLPPTMRHLSLRDIRLSGAPQRVDIDDATLEVLATPGLFPALHHLAIEQGHSISDATVLRFITARMLEFKPLLRRVEIKFDRAMTVDIMPSLRQFLDTGLAVSLDYLAPWTPNFSPWDGLDDNPGTDLWSRRPIRYW</sequence>
<name>A0A8H6ZA10_9AGAR</name>
<protein>
    <submittedName>
        <fullName evidence="1">F-box domain-containing protein</fullName>
    </submittedName>
</protein>